<dbReference type="STRING" id="1766.XA26_45720"/>
<protein>
    <submittedName>
        <fullName evidence="2">Uncharacterized protein</fullName>
    </submittedName>
</protein>
<evidence type="ECO:0000256" key="1">
    <source>
        <dbReference type="SAM" id="MobiDB-lite"/>
    </source>
</evidence>
<name>A0A0N9XWB1_MYCFO</name>
<dbReference type="AlphaFoldDB" id="A0A0N9XWB1"/>
<gene>
    <name evidence="2" type="ORF">XA26_45720</name>
</gene>
<proteinExistence type="predicted"/>
<evidence type="ECO:0000313" key="2">
    <source>
        <dbReference type="EMBL" id="ALI28372.1"/>
    </source>
</evidence>
<dbReference type="KEGG" id="mft:XA26_45720"/>
<evidence type="ECO:0000313" key="3">
    <source>
        <dbReference type="Proteomes" id="UP000057134"/>
    </source>
</evidence>
<organism evidence="2 3">
    <name type="scientific">Mycolicibacterium fortuitum</name>
    <name type="common">Mycobacterium fortuitum</name>
    <dbReference type="NCBI Taxonomy" id="1766"/>
    <lineage>
        <taxon>Bacteria</taxon>
        <taxon>Bacillati</taxon>
        <taxon>Actinomycetota</taxon>
        <taxon>Actinomycetes</taxon>
        <taxon>Mycobacteriales</taxon>
        <taxon>Mycobacteriaceae</taxon>
        <taxon>Mycolicibacterium</taxon>
    </lineage>
</organism>
<keyword evidence="3" id="KW-1185">Reference proteome</keyword>
<feature type="region of interest" description="Disordered" evidence="1">
    <location>
        <begin position="1"/>
        <end position="59"/>
    </location>
</feature>
<accession>A0A0N9XWB1</accession>
<sequence length="77" mass="8475">MPPIRQGVPAGYVRKPVDYVPPQADPAPDLTSVHADDPPPGWPTSVPWWPAGNPNRTPDTEALEREILSRNSTDDQH</sequence>
<dbReference type="EMBL" id="CP011269">
    <property type="protein sequence ID" value="ALI28372.1"/>
    <property type="molecule type" value="Genomic_DNA"/>
</dbReference>
<reference evidence="2 3" key="1">
    <citation type="journal article" date="2015" name="MBio">
        <title>Enzymatic Degradation of Phenazines Can Generate Energy and Protect Sensitive Organisms from Toxicity.</title>
        <authorList>
            <person name="Costa K.C."/>
            <person name="Bergkessel M."/>
            <person name="Saunders S."/>
            <person name="Korlach J."/>
            <person name="Newman D.K."/>
        </authorList>
    </citation>
    <scope>NUCLEOTIDE SEQUENCE [LARGE SCALE GENOMIC DNA]</scope>
    <source>
        <strain evidence="2 3">CT6</strain>
    </source>
</reference>
<dbReference type="Proteomes" id="UP000057134">
    <property type="component" value="Chromosome"/>
</dbReference>